<evidence type="ECO:0000256" key="1">
    <source>
        <dbReference type="SAM" id="MobiDB-lite"/>
    </source>
</evidence>
<feature type="region of interest" description="Disordered" evidence="1">
    <location>
        <begin position="1"/>
        <end position="23"/>
    </location>
</feature>
<dbReference type="AlphaFoldDB" id="A0A1M3T0N5"/>
<evidence type="ECO:0000313" key="2">
    <source>
        <dbReference type="EMBL" id="OJZ80298.1"/>
    </source>
</evidence>
<gene>
    <name evidence="2" type="ORF">ASPFODRAFT_53377</name>
</gene>
<name>A0A1M3T0N5_ASPLC</name>
<protein>
    <submittedName>
        <fullName evidence="2">Uncharacterized protein</fullName>
    </submittedName>
</protein>
<evidence type="ECO:0000313" key="3">
    <source>
        <dbReference type="Proteomes" id="UP000184063"/>
    </source>
</evidence>
<organism evidence="2 3">
    <name type="scientific">Aspergillus luchuensis (strain CBS 106.47)</name>
    <dbReference type="NCBI Taxonomy" id="1137211"/>
    <lineage>
        <taxon>Eukaryota</taxon>
        <taxon>Fungi</taxon>
        <taxon>Dikarya</taxon>
        <taxon>Ascomycota</taxon>
        <taxon>Pezizomycotina</taxon>
        <taxon>Eurotiomycetes</taxon>
        <taxon>Eurotiomycetidae</taxon>
        <taxon>Eurotiales</taxon>
        <taxon>Aspergillaceae</taxon>
        <taxon>Aspergillus</taxon>
        <taxon>Aspergillus subgen. Circumdati</taxon>
    </lineage>
</organism>
<sequence length="60" mass="6519">ANPEATSPNDHASLGSRRQLGKNRIGVGMGRAKMCATHGTAPLVNRRLKYTTILGKRFQI</sequence>
<dbReference type="Proteomes" id="UP000184063">
    <property type="component" value="Unassembled WGS sequence"/>
</dbReference>
<accession>A0A1M3T0N5</accession>
<feature type="compositionally biased region" description="Polar residues" evidence="1">
    <location>
        <begin position="1"/>
        <end position="10"/>
    </location>
</feature>
<dbReference type="VEuPathDB" id="FungiDB:ASPFODRAFT_53377"/>
<proteinExistence type="predicted"/>
<reference evidence="3" key="1">
    <citation type="journal article" date="2017" name="Genome Biol.">
        <title>Comparative genomics reveals high biological diversity and specific adaptations in the industrially and medically important fungal genus Aspergillus.</title>
        <authorList>
            <person name="de Vries R.P."/>
            <person name="Riley R."/>
            <person name="Wiebenga A."/>
            <person name="Aguilar-Osorio G."/>
            <person name="Amillis S."/>
            <person name="Uchima C.A."/>
            <person name="Anderluh G."/>
            <person name="Asadollahi M."/>
            <person name="Askin M."/>
            <person name="Barry K."/>
            <person name="Battaglia E."/>
            <person name="Bayram O."/>
            <person name="Benocci T."/>
            <person name="Braus-Stromeyer S.A."/>
            <person name="Caldana C."/>
            <person name="Canovas D."/>
            <person name="Cerqueira G.C."/>
            <person name="Chen F."/>
            <person name="Chen W."/>
            <person name="Choi C."/>
            <person name="Clum A."/>
            <person name="Dos Santos R.A."/>
            <person name="Damasio A.R."/>
            <person name="Diallinas G."/>
            <person name="Emri T."/>
            <person name="Fekete E."/>
            <person name="Flipphi M."/>
            <person name="Freyberg S."/>
            <person name="Gallo A."/>
            <person name="Gournas C."/>
            <person name="Habgood R."/>
            <person name="Hainaut M."/>
            <person name="Harispe M.L."/>
            <person name="Henrissat B."/>
            <person name="Hilden K.S."/>
            <person name="Hope R."/>
            <person name="Hossain A."/>
            <person name="Karabika E."/>
            <person name="Karaffa L."/>
            <person name="Karanyi Z."/>
            <person name="Krasevec N."/>
            <person name="Kuo A."/>
            <person name="Kusch H."/>
            <person name="LaButti K."/>
            <person name="Lagendijk E.L."/>
            <person name="Lapidus A."/>
            <person name="Levasseur A."/>
            <person name="Lindquist E."/>
            <person name="Lipzen A."/>
            <person name="Logrieco A.F."/>
            <person name="MacCabe A."/>
            <person name="Maekelae M.R."/>
            <person name="Malavazi I."/>
            <person name="Melin P."/>
            <person name="Meyer V."/>
            <person name="Mielnichuk N."/>
            <person name="Miskei M."/>
            <person name="Molnar A.P."/>
            <person name="Mule G."/>
            <person name="Ngan C.Y."/>
            <person name="Orejas M."/>
            <person name="Orosz E."/>
            <person name="Ouedraogo J.P."/>
            <person name="Overkamp K.M."/>
            <person name="Park H.-S."/>
            <person name="Perrone G."/>
            <person name="Piumi F."/>
            <person name="Punt P.J."/>
            <person name="Ram A.F."/>
            <person name="Ramon A."/>
            <person name="Rauscher S."/>
            <person name="Record E."/>
            <person name="Riano-Pachon D.M."/>
            <person name="Robert V."/>
            <person name="Roehrig J."/>
            <person name="Ruller R."/>
            <person name="Salamov A."/>
            <person name="Salih N.S."/>
            <person name="Samson R.A."/>
            <person name="Sandor E."/>
            <person name="Sanguinetti M."/>
            <person name="Schuetze T."/>
            <person name="Sepcic K."/>
            <person name="Shelest E."/>
            <person name="Sherlock G."/>
            <person name="Sophianopoulou V."/>
            <person name="Squina F.M."/>
            <person name="Sun H."/>
            <person name="Susca A."/>
            <person name="Todd R.B."/>
            <person name="Tsang A."/>
            <person name="Unkles S.E."/>
            <person name="van de Wiele N."/>
            <person name="van Rossen-Uffink D."/>
            <person name="Oliveira J.V."/>
            <person name="Vesth T.C."/>
            <person name="Visser J."/>
            <person name="Yu J.-H."/>
            <person name="Zhou M."/>
            <person name="Andersen M.R."/>
            <person name="Archer D.B."/>
            <person name="Baker S.E."/>
            <person name="Benoit I."/>
            <person name="Brakhage A.A."/>
            <person name="Braus G.H."/>
            <person name="Fischer R."/>
            <person name="Frisvad J.C."/>
            <person name="Goldman G.H."/>
            <person name="Houbraken J."/>
            <person name="Oakley B."/>
            <person name="Pocsi I."/>
            <person name="Scazzocchio C."/>
            <person name="Seiboth B."/>
            <person name="vanKuyk P.A."/>
            <person name="Wortman J."/>
            <person name="Dyer P.S."/>
            <person name="Grigoriev I.V."/>
        </authorList>
    </citation>
    <scope>NUCLEOTIDE SEQUENCE [LARGE SCALE GENOMIC DNA]</scope>
    <source>
        <strain evidence="3">CBS 106.47</strain>
    </source>
</reference>
<feature type="non-terminal residue" evidence="2">
    <location>
        <position position="1"/>
    </location>
</feature>
<dbReference type="OrthoDB" id="4512096at2759"/>
<dbReference type="EMBL" id="KV878256">
    <property type="protein sequence ID" value="OJZ80298.1"/>
    <property type="molecule type" value="Genomic_DNA"/>
</dbReference>